<dbReference type="AlphaFoldDB" id="A0A0N7KJ73"/>
<reference evidence="2 3" key="2">
    <citation type="journal article" date="2013" name="Plant Cell Physiol.">
        <title>Rice Annotation Project Database (RAP-DB): an integrative and interactive database for rice genomics.</title>
        <authorList>
            <person name="Sakai H."/>
            <person name="Lee S.S."/>
            <person name="Tanaka T."/>
            <person name="Numa H."/>
            <person name="Kim J."/>
            <person name="Kawahara Y."/>
            <person name="Wakimoto H."/>
            <person name="Yang C.C."/>
            <person name="Iwamoto M."/>
            <person name="Abe T."/>
            <person name="Yamada Y."/>
            <person name="Muto A."/>
            <person name="Inokuchi H."/>
            <person name="Ikemura T."/>
            <person name="Matsumoto T."/>
            <person name="Sasaki T."/>
            <person name="Itoh T."/>
        </authorList>
    </citation>
    <scope>NUCLEOTIDE SEQUENCE [LARGE SCALE GENOMIC DNA]</scope>
    <source>
        <strain evidence="3">cv. Nipponbare</strain>
    </source>
</reference>
<sequence>MEEAAAPERKRPRDGDVGPSTAASGEAQYVYLPIADALKAPGARVCLFAAVSEIGAAVRSRGTGEPPSRPHFRVPPPPPPESRV</sequence>
<dbReference type="FunCoup" id="A0A0N7KJ73">
    <property type="interactions" value="331"/>
</dbReference>
<dbReference type="EMBL" id="AP014960">
    <property type="protein sequence ID" value="BAS89617.1"/>
    <property type="molecule type" value="Genomic_DNA"/>
</dbReference>
<feature type="region of interest" description="Disordered" evidence="1">
    <location>
        <begin position="1"/>
        <end position="26"/>
    </location>
</feature>
<evidence type="ECO:0000313" key="2">
    <source>
        <dbReference type="EMBL" id="BAS89617.1"/>
    </source>
</evidence>
<feature type="compositionally biased region" description="Basic and acidic residues" evidence="1">
    <location>
        <begin position="1"/>
        <end position="16"/>
    </location>
</feature>
<protein>
    <submittedName>
        <fullName evidence="2">Os04g0467800 protein</fullName>
    </submittedName>
</protein>
<name>A0A0N7KJ73_ORYSJ</name>
<reference evidence="3" key="1">
    <citation type="journal article" date="2005" name="Nature">
        <title>The map-based sequence of the rice genome.</title>
        <authorList>
            <consortium name="International rice genome sequencing project (IRGSP)"/>
            <person name="Matsumoto T."/>
            <person name="Wu J."/>
            <person name="Kanamori H."/>
            <person name="Katayose Y."/>
            <person name="Fujisawa M."/>
            <person name="Namiki N."/>
            <person name="Mizuno H."/>
            <person name="Yamamoto K."/>
            <person name="Antonio B.A."/>
            <person name="Baba T."/>
            <person name="Sakata K."/>
            <person name="Nagamura Y."/>
            <person name="Aoki H."/>
            <person name="Arikawa K."/>
            <person name="Arita K."/>
            <person name="Bito T."/>
            <person name="Chiden Y."/>
            <person name="Fujitsuka N."/>
            <person name="Fukunaka R."/>
            <person name="Hamada M."/>
            <person name="Harada C."/>
            <person name="Hayashi A."/>
            <person name="Hijishita S."/>
            <person name="Honda M."/>
            <person name="Hosokawa S."/>
            <person name="Ichikawa Y."/>
            <person name="Idonuma A."/>
            <person name="Iijima M."/>
            <person name="Ikeda M."/>
            <person name="Ikeno M."/>
            <person name="Ito K."/>
            <person name="Ito S."/>
            <person name="Ito T."/>
            <person name="Ito Y."/>
            <person name="Ito Y."/>
            <person name="Iwabuchi A."/>
            <person name="Kamiya K."/>
            <person name="Karasawa W."/>
            <person name="Kurita K."/>
            <person name="Katagiri S."/>
            <person name="Kikuta A."/>
            <person name="Kobayashi H."/>
            <person name="Kobayashi N."/>
            <person name="Machita K."/>
            <person name="Maehara T."/>
            <person name="Masukawa M."/>
            <person name="Mizubayashi T."/>
            <person name="Mukai Y."/>
            <person name="Nagasaki H."/>
            <person name="Nagata Y."/>
            <person name="Naito S."/>
            <person name="Nakashima M."/>
            <person name="Nakama Y."/>
            <person name="Nakamichi Y."/>
            <person name="Nakamura M."/>
            <person name="Meguro A."/>
            <person name="Negishi M."/>
            <person name="Ohta I."/>
            <person name="Ohta T."/>
            <person name="Okamoto M."/>
            <person name="Ono N."/>
            <person name="Saji S."/>
            <person name="Sakaguchi M."/>
            <person name="Sakai K."/>
            <person name="Shibata M."/>
            <person name="Shimokawa T."/>
            <person name="Song J."/>
            <person name="Takazaki Y."/>
            <person name="Terasawa K."/>
            <person name="Tsugane M."/>
            <person name="Tsuji K."/>
            <person name="Ueda S."/>
            <person name="Waki K."/>
            <person name="Yamagata H."/>
            <person name="Yamamoto M."/>
            <person name="Yamamoto S."/>
            <person name="Yamane H."/>
            <person name="Yoshiki S."/>
            <person name="Yoshihara R."/>
            <person name="Yukawa K."/>
            <person name="Zhong H."/>
            <person name="Yano M."/>
            <person name="Yuan Q."/>
            <person name="Ouyang S."/>
            <person name="Liu J."/>
            <person name="Jones K.M."/>
            <person name="Gansberger K."/>
            <person name="Moffat K."/>
            <person name="Hill J."/>
            <person name="Bera J."/>
            <person name="Fadrosh D."/>
            <person name="Jin S."/>
            <person name="Johri S."/>
            <person name="Kim M."/>
            <person name="Overton L."/>
            <person name="Reardon M."/>
            <person name="Tsitrin T."/>
            <person name="Vuong H."/>
            <person name="Weaver B."/>
            <person name="Ciecko A."/>
            <person name="Tallon L."/>
            <person name="Jackson J."/>
            <person name="Pai G."/>
            <person name="Aken S.V."/>
            <person name="Utterback T."/>
            <person name="Reidmuller S."/>
            <person name="Feldblyum T."/>
            <person name="Hsiao J."/>
            <person name="Zismann V."/>
            <person name="Iobst S."/>
            <person name="de Vazeille A.R."/>
            <person name="Buell C.R."/>
            <person name="Ying K."/>
            <person name="Li Y."/>
            <person name="Lu T."/>
            <person name="Huang Y."/>
            <person name="Zhao Q."/>
            <person name="Feng Q."/>
            <person name="Zhang L."/>
            <person name="Zhu J."/>
            <person name="Weng Q."/>
            <person name="Mu J."/>
            <person name="Lu Y."/>
            <person name="Fan D."/>
            <person name="Liu Y."/>
            <person name="Guan J."/>
            <person name="Zhang Y."/>
            <person name="Yu S."/>
            <person name="Liu X."/>
            <person name="Zhang Y."/>
            <person name="Hong G."/>
            <person name="Han B."/>
            <person name="Choisne N."/>
            <person name="Demange N."/>
            <person name="Orjeda G."/>
            <person name="Samain S."/>
            <person name="Cattolico L."/>
            <person name="Pelletier E."/>
            <person name="Couloux A."/>
            <person name="Segurens B."/>
            <person name="Wincker P."/>
            <person name="D'Hont A."/>
            <person name="Scarpelli C."/>
            <person name="Weissenbach J."/>
            <person name="Salanoubat M."/>
            <person name="Quetier F."/>
            <person name="Yu Y."/>
            <person name="Kim H.R."/>
            <person name="Rambo T."/>
            <person name="Currie J."/>
            <person name="Collura K."/>
            <person name="Luo M."/>
            <person name="Yang T."/>
            <person name="Ammiraju J.S.S."/>
            <person name="Engler F."/>
            <person name="Soderlund C."/>
            <person name="Wing R.A."/>
            <person name="Palmer L.E."/>
            <person name="de la Bastide M."/>
            <person name="Spiegel L."/>
            <person name="Nascimento L."/>
            <person name="Zutavern T."/>
            <person name="O'Shaughnessy A."/>
            <person name="Dike S."/>
            <person name="Dedhia N."/>
            <person name="Preston R."/>
            <person name="Balija V."/>
            <person name="McCombie W.R."/>
            <person name="Chow T."/>
            <person name="Chen H."/>
            <person name="Chung M."/>
            <person name="Chen C."/>
            <person name="Shaw J."/>
            <person name="Wu H."/>
            <person name="Hsiao K."/>
            <person name="Chao Y."/>
            <person name="Chu M."/>
            <person name="Cheng C."/>
            <person name="Hour A."/>
            <person name="Lee P."/>
            <person name="Lin S."/>
            <person name="Lin Y."/>
            <person name="Liou J."/>
            <person name="Liu S."/>
            <person name="Hsing Y."/>
            <person name="Raghuvanshi S."/>
            <person name="Mohanty A."/>
            <person name="Bharti A.K."/>
            <person name="Gaur A."/>
            <person name="Gupta V."/>
            <person name="Kumar D."/>
            <person name="Ravi V."/>
            <person name="Vij S."/>
            <person name="Kapur A."/>
            <person name="Khurana P."/>
            <person name="Khurana P."/>
            <person name="Khurana J.P."/>
            <person name="Tyagi A.K."/>
            <person name="Gaikwad K."/>
            <person name="Singh A."/>
            <person name="Dalal V."/>
            <person name="Srivastava S."/>
            <person name="Dixit A."/>
            <person name="Pal A.K."/>
            <person name="Ghazi I.A."/>
            <person name="Yadav M."/>
            <person name="Pandit A."/>
            <person name="Bhargava A."/>
            <person name="Sureshbabu K."/>
            <person name="Batra K."/>
            <person name="Sharma T.R."/>
            <person name="Mohapatra T."/>
            <person name="Singh N.K."/>
            <person name="Messing J."/>
            <person name="Nelson A.B."/>
            <person name="Fuks G."/>
            <person name="Kavchok S."/>
            <person name="Keizer G."/>
            <person name="Linton E."/>
            <person name="Llaca V."/>
            <person name="Song R."/>
            <person name="Tanyolac B."/>
            <person name="Young S."/>
            <person name="Ho-Il K."/>
            <person name="Hahn J.H."/>
            <person name="Sangsakoo G."/>
            <person name="Vanavichit A."/>
            <person name="de Mattos Luiz.A.T."/>
            <person name="Zimmer P.D."/>
            <person name="Malone G."/>
            <person name="Dellagostin O."/>
            <person name="de Oliveira A.C."/>
            <person name="Bevan M."/>
            <person name="Bancroft I."/>
            <person name="Minx P."/>
            <person name="Cordum H."/>
            <person name="Wilson R."/>
            <person name="Cheng Z."/>
            <person name="Jin W."/>
            <person name="Jiang J."/>
            <person name="Leong S.A."/>
            <person name="Iwama H."/>
            <person name="Gojobori T."/>
            <person name="Itoh T."/>
            <person name="Niimura Y."/>
            <person name="Fujii Y."/>
            <person name="Habara T."/>
            <person name="Sakai H."/>
            <person name="Sato Y."/>
            <person name="Wilson G."/>
            <person name="Kumar K."/>
            <person name="McCouch S."/>
            <person name="Juretic N."/>
            <person name="Hoen D."/>
            <person name="Wright S."/>
            <person name="Bruskiewich R."/>
            <person name="Bureau T."/>
            <person name="Miyao A."/>
            <person name="Hirochika H."/>
            <person name="Nishikawa T."/>
            <person name="Kadowaki K."/>
            <person name="Sugiura M."/>
            <person name="Burr B."/>
            <person name="Sasaki T."/>
        </authorList>
    </citation>
    <scope>NUCLEOTIDE SEQUENCE [LARGE SCALE GENOMIC DNA]</scope>
    <source>
        <strain evidence="3">cv. Nipponbare</strain>
    </source>
</reference>
<gene>
    <name evidence="2" type="ordered locus">Os04g0467800</name>
    <name evidence="2" type="ORF">OSNPB_040467800</name>
</gene>
<dbReference type="Gramene" id="Os04t0467800-01">
    <property type="protein sequence ID" value="Os04t0467800-01"/>
    <property type="gene ID" value="Os04g0467800"/>
</dbReference>
<feature type="compositionally biased region" description="Pro residues" evidence="1">
    <location>
        <begin position="67"/>
        <end position="84"/>
    </location>
</feature>
<dbReference type="STRING" id="39947.A0A0N7KJ73"/>
<evidence type="ECO:0000256" key="1">
    <source>
        <dbReference type="SAM" id="MobiDB-lite"/>
    </source>
</evidence>
<dbReference type="Proteomes" id="UP000059680">
    <property type="component" value="Chromosome 4"/>
</dbReference>
<organism evidence="2 3">
    <name type="scientific">Oryza sativa subsp. japonica</name>
    <name type="common">Rice</name>
    <dbReference type="NCBI Taxonomy" id="39947"/>
    <lineage>
        <taxon>Eukaryota</taxon>
        <taxon>Viridiplantae</taxon>
        <taxon>Streptophyta</taxon>
        <taxon>Embryophyta</taxon>
        <taxon>Tracheophyta</taxon>
        <taxon>Spermatophyta</taxon>
        <taxon>Magnoliopsida</taxon>
        <taxon>Liliopsida</taxon>
        <taxon>Poales</taxon>
        <taxon>Poaceae</taxon>
        <taxon>BOP clade</taxon>
        <taxon>Oryzoideae</taxon>
        <taxon>Oryzeae</taxon>
        <taxon>Oryzinae</taxon>
        <taxon>Oryza</taxon>
        <taxon>Oryza sativa</taxon>
    </lineage>
</organism>
<accession>A0A0N7KJ73</accession>
<feature type="region of interest" description="Disordered" evidence="1">
    <location>
        <begin position="58"/>
        <end position="84"/>
    </location>
</feature>
<keyword evidence="3" id="KW-1185">Reference proteome</keyword>
<evidence type="ECO:0000313" key="3">
    <source>
        <dbReference type="Proteomes" id="UP000059680"/>
    </source>
</evidence>
<reference evidence="2 3" key="3">
    <citation type="journal article" date="2013" name="Rice">
        <title>Improvement of the Oryza sativa Nipponbare reference genome using next generation sequence and optical map data.</title>
        <authorList>
            <person name="Kawahara Y."/>
            <person name="de la Bastide M."/>
            <person name="Hamilton J.P."/>
            <person name="Kanamori H."/>
            <person name="McCombie W.R."/>
            <person name="Ouyang S."/>
            <person name="Schwartz D.C."/>
            <person name="Tanaka T."/>
            <person name="Wu J."/>
            <person name="Zhou S."/>
            <person name="Childs K.L."/>
            <person name="Davidson R.M."/>
            <person name="Lin H."/>
            <person name="Quesada-Ocampo L."/>
            <person name="Vaillancourt B."/>
            <person name="Sakai H."/>
            <person name="Lee S.S."/>
            <person name="Kim J."/>
            <person name="Numa H."/>
            <person name="Itoh T."/>
            <person name="Buell C.R."/>
            <person name="Matsumoto T."/>
        </authorList>
    </citation>
    <scope>NUCLEOTIDE SEQUENCE [LARGE SCALE GENOMIC DNA]</scope>
    <source>
        <strain evidence="3">cv. Nipponbare</strain>
    </source>
</reference>
<dbReference type="PaxDb" id="39947-A0A0N7KJ73"/>
<dbReference type="InParanoid" id="A0A0N7KJ73"/>
<proteinExistence type="predicted"/>